<evidence type="ECO:0000313" key="1">
    <source>
        <dbReference type="EMBL" id="KOF65268.1"/>
    </source>
</evidence>
<dbReference type="AlphaFoldDB" id="A0A0L8FKV7"/>
<gene>
    <name evidence="1" type="ORF">OCBIM_22016045mg</name>
</gene>
<reference evidence="1" key="1">
    <citation type="submission" date="2015-07" db="EMBL/GenBank/DDBJ databases">
        <title>MeaNS - Measles Nucleotide Surveillance Program.</title>
        <authorList>
            <person name="Tran T."/>
            <person name="Druce J."/>
        </authorList>
    </citation>
    <scope>NUCLEOTIDE SEQUENCE</scope>
    <source>
        <strain evidence="1">UCB-OBI-ISO-001</strain>
        <tissue evidence="1">Gonad</tissue>
    </source>
</reference>
<accession>A0A0L8FKV7</accession>
<organism evidence="1">
    <name type="scientific">Octopus bimaculoides</name>
    <name type="common">California two-spotted octopus</name>
    <dbReference type="NCBI Taxonomy" id="37653"/>
    <lineage>
        <taxon>Eukaryota</taxon>
        <taxon>Metazoa</taxon>
        <taxon>Spiralia</taxon>
        <taxon>Lophotrochozoa</taxon>
        <taxon>Mollusca</taxon>
        <taxon>Cephalopoda</taxon>
        <taxon>Coleoidea</taxon>
        <taxon>Octopodiformes</taxon>
        <taxon>Octopoda</taxon>
        <taxon>Incirrata</taxon>
        <taxon>Octopodidae</taxon>
        <taxon>Octopus</taxon>
    </lineage>
</organism>
<protein>
    <submittedName>
        <fullName evidence="1">Uncharacterized protein</fullName>
    </submittedName>
</protein>
<name>A0A0L8FKV7_OCTBM</name>
<proteinExistence type="predicted"/>
<dbReference type="EMBL" id="KQ429672">
    <property type="protein sequence ID" value="KOF65268.1"/>
    <property type="molecule type" value="Genomic_DNA"/>
</dbReference>
<sequence length="70" mass="8703">MQRHKLYTNIHTYTHIQPHTKIQIHITYKLIFRITETHMHTQDKRNFLTHKYPKKSTHIHTHAHTQTYIY</sequence>